<evidence type="ECO:0000256" key="2">
    <source>
        <dbReference type="ARBA" id="ARBA00022771"/>
    </source>
</evidence>
<feature type="domain" description="C3H1-type" evidence="6">
    <location>
        <begin position="399"/>
        <end position="426"/>
    </location>
</feature>
<dbReference type="InterPro" id="IPR052647">
    <property type="entry name" value="Zinc_finger_CCCH-type"/>
</dbReference>
<feature type="compositionally biased region" description="Low complexity" evidence="5">
    <location>
        <begin position="59"/>
        <end position="72"/>
    </location>
</feature>
<dbReference type="InterPro" id="IPR000571">
    <property type="entry name" value="Znf_CCCH"/>
</dbReference>
<accession>A0AB40DLG3</accession>
<feature type="compositionally biased region" description="Low complexity" evidence="5">
    <location>
        <begin position="718"/>
        <end position="744"/>
    </location>
</feature>
<keyword evidence="7" id="KW-1185">Reference proteome</keyword>
<feature type="compositionally biased region" description="Low complexity" evidence="5">
    <location>
        <begin position="81"/>
        <end position="99"/>
    </location>
</feature>
<feature type="compositionally biased region" description="Basic residues" evidence="5">
    <location>
        <begin position="811"/>
        <end position="828"/>
    </location>
</feature>
<feature type="compositionally biased region" description="Low complexity" evidence="5">
    <location>
        <begin position="12"/>
        <end position="26"/>
    </location>
</feature>
<sequence length="983" mass="107260">MVLDMESDDSRASSPSNSSESRSNSPTNDKEDIAMDQDQAEESGGGPTLDRSARAPSTSSSSSNSSSSSSRSEVSKKQKKSSSSSSGSASGSSSSSGSSSEDEPDQEQEQEQERLPEQQQQQQALQNEPEPESEPAQAESESAPVTPAEAEQPGSPSAKSQPSSFLSSVRSRSNSPQLYNQAAVDLNISHEDLSDVSDIEADEKRSPSKNSPQRADEDEDGAISNDSLPAVDEEDEVQQELPKQNGKAASGDEENEKSSKETKSDEAANGRTSASALEEDLVKTHDDDALDFEAEEGECAEPVKQPPSESKANETNQAKSTTKVPDDDDDDGEVDCDEDDADDKDKRKDSAGNGSLEEGEEAKDKEGSASSSPSKRKKEEEELEEGEVSDEDEKRPEETEPKPVCRFYTRGQCTWGMSCRFLHPGVTDKGNYTMFESLVRSVPMQGGSAAAVAAGAGPSIAAARAGAGAYSAHPSAAAEYHDYRNERPALHHRPALLHAPSIYGAHAHDTRPLLPDGAPVVVENAWERGLRTAKEMMRKANKRKEQDMDFEDKKMNLTLSPDEMEKDSYYLKDRGGSSARSPPPPSASAREPPLNPLSMPISMHPHAVGHANPRALLPLQYSVYGPPPDRYGRSQYMPPQFEDVDAYGRMARYRELPPHRMPHYEDDRRSRPTREVIVQRVEAAGRGDEWSDPWMRSKSIGRGSYDREDRRRRDRRSYSSNSSYSTSNSSQSDSSSDSSRSSSPSEHKRRYGGSSHKLAGTSASSRRHGGRAARSPSQIPRRPRHSSKGSLSPSYKRPALDKRGTGLSPATKRKKMSSPAPKLRRRRSSSTSDSDSSDTSYSESESGSSSSDSSSGSRDTPQKRVRATDKALNERKLIKKPAEQATKKRSPISIEIKKTSNMVGVSALASPNNSVDSDKEKEHGNGTGKDKEKDHSKDKEKDVKEKDKDGGKDKDGKKSRREELLKQLRAVEDAIAKKRSKLN</sequence>
<feature type="compositionally biased region" description="Basic and acidic residues" evidence="5">
    <location>
        <begin position="916"/>
        <end position="965"/>
    </location>
</feature>
<evidence type="ECO:0000256" key="3">
    <source>
        <dbReference type="ARBA" id="ARBA00022833"/>
    </source>
</evidence>
<organism evidence="7 9">
    <name type="scientific">Drosophila suzukii</name>
    <name type="common">Spotted-wing drosophila fruit fly</name>
    <dbReference type="NCBI Taxonomy" id="28584"/>
    <lineage>
        <taxon>Eukaryota</taxon>
        <taxon>Metazoa</taxon>
        <taxon>Ecdysozoa</taxon>
        <taxon>Arthropoda</taxon>
        <taxon>Hexapoda</taxon>
        <taxon>Insecta</taxon>
        <taxon>Pterygota</taxon>
        <taxon>Neoptera</taxon>
        <taxon>Endopterygota</taxon>
        <taxon>Diptera</taxon>
        <taxon>Brachycera</taxon>
        <taxon>Muscomorpha</taxon>
        <taxon>Ephydroidea</taxon>
        <taxon>Drosophilidae</taxon>
        <taxon>Drosophila</taxon>
        <taxon>Sophophora</taxon>
    </lineage>
</organism>
<dbReference type="RefSeq" id="XP_065723621.2">
    <property type="nucleotide sequence ID" value="XM_065867549.2"/>
</dbReference>
<evidence type="ECO:0000313" key="7">
    <source>
        <dbReference type="Proteomes" id="UP001652628"/>
    </source>
</evidence>
<feature type="compositionally biased region" description="Basic and acidic residues" evidence="5">
    <location>
        <begin position="860"/>
        <end position="886"/>
    </location>
</feature>
<dbReference type="GeneID" id="108004694"/>
<dbReference type="SUPFAM" id="SSF90229">
    <property type="entry name" value="CCCH zinc finger"/>
    <property type="match status" value="1"/>
</dbReference>
<feature type="compositionally biased region" description="Acidic residues" evidence="5">
    <location>
        <begin position="381"/>
        <end position="391"/>
    </location>
</feature>
<reference evidence="8 9" key="1">
    <citation type="submission" date="2025-05" db="UniProtKB">
        <authorList>
            <consortium name="RefSeq"/>
        </authorList>
    </citation>
    <scope>IDENTIFICATION</scope>
</reference>
<dbReference type="Proteomes" id="UP001652628">
    <property type="component" value="Chromosome X"/>
</dbReference>
<feature type="compositionally biased region" description="Basic and acidic residues" evidence="5">
    <location>
        <begin position="256"/>
        <end position="268"/>
    </location>
</feature>
<evidence type="ECO:0000256" key="4">
    <source>
        <dbReference type="PROSITE-ProRule" id="PRU00723"/>
    </source>
</evidence>
<feature type="compositionally biased region" description="Basic and acidic residues" evidence="5">
    <location>
        <begin position="537"/>
        <end position="555"/>
    </location>
</feature>
<dbReference type="Pfam" id="PF18044">
    <property type="entry name" value="zf-CCCH_4"/>
    <property type="match status" value="1"/>
</dbReference>
<feature type="compositionally biased region" description="Low complexity" evidence="5">
    <location>
        <begin position="160"/>
        <end position="178"/>
    </location>
</feature>
<feature type="compositionally biased region" description="Polar residues" evidence="5">
    <location>
        <begin position="307"/>
        <end position="323"/>
    </location>
</feature>
<dbReference type="PROSITE" id="PS50103">
    <property type="entry name" value="ZF_C3H1"/>
    <property type="match status" value="1"/>
</dbReference>
<dbReference type="Gene3D" id="4.10.1000.10">
    <property type="entry name" value="Zinc finger, CCCH-type"/>
    <property type="match status" value="1"/>
</dbReference>
<dbReference type="InterPro" id="IPR041367">
    <property type="entry name" value="Znf-CCCH_4"/>
</dbReference>
<feature type="compositionally biased region" description="Acidic residues" evidence="5">
    <location>
        <begin position="100"/>
        <end position="110"/>
    </location>
</feature>
<protein>
    <submittedName>
        <fullName evidence="8 9">Zinc finger CCCH domain-containing protein 18</fullName>
    </submittedName>
</protein>
<keyword evidence="3 4" id="KW-0862">Zinc</keyword>
<feature type="region of interest" description="Disordered" evidence="5">
    <location>
        <begin position="685"/>
        <end position="965"/>
    </location>
</feature>
<feature type="compositionally biased region" description="Basic and acidic residues" evidence="5">
    <location>
        <begin position="566"/>
        <end position="575"/>
    </location>
</feature>
<name>A0AB40DLG3_DROSZ</name>
<feature type="zinc finger region" description="C3H1-type" evidence="4">
    <location>
        <begin position="399"/>
        <end position="426"/>
    </location>
</feature>
<feature type="compositionally biased region" description="Acidic residues" evidence="5">
    <location>
        <begin position="288"/>
        <end position="299"/>
    </location>
</feature>
<evidence type="ECO:0000256" key="5">
    <source>
        <dbReference type="SAM" id="MobiDB-lite"/>
    </source>
</evidence>
<evidence type="ECO:0000313" key="9">
    <source>
        <dbReference type="RefSeq" id="XP_065723621.2"/>
    </source>
</evidence>
<feature type="compositionally biased region" description="Low complexity" evidence="5">
    <location>
        <begin position="829"/>
        <end position="859"/>
    </location>
</feature>
<evidence type="ECO:0000313" key="8">
    <source>
        <dbReference type="RefSeq" id="XP_016923194.2"/>
    </source>
</evidence>
<keyword evidence="1 4" id="KW-0479">Metal-binding</keyword>
<gene>
    <name evidence="8 9" type="primary">LOC108004694</name>
</gene>
<dbReference type="AlphaFoldDB" id="A0AB40DLG3"/>
<feature type="compositionally biased region" description="Low complexity" evidence="5">
    <location>
        <begin position="117"/>
        <end position="144"/>
    </location>
</feature>
<dbReference type="GO" id="GO:0003723">
    <property type="term" value="F:RNA binding"/>
    <property type="evidence" value="ECO:0007669"/>
    <property type="project" value="TreeGrafter"/>
</dbReference>
<dbReference type="SMART" id="SM00356">
    <property type="entry name" value="ZnF_C3H1"/>
    <property type="match status" value="1"/>
</dbReference>
<proteinExistence type="predicted"/>
<dbReference type="PANTHER" id="PTHR46582">
    <property type="entry name" value="ZINC FINGER CCCH DOMAIN-CONTAINING PROTEIN 18"/>
    <property type="match status" value="1"/>
</dbReference>
<dbReference type="PANTHER" id="PTHR46582:SF1">
    <property type="entry name" value="ZINC FINGER CCCH DOMAIN-CONTAINING PROTEIN 18"/>
    <property type="match status" value="1"/>
</dbReference>
<dbReference type="GO" id="GO:0071011">
    <property type="term" value="C:precatalytic spliceosome"/>
    <property type="evidence" value="ECO:0007669"/>
    <property type="project" value="TreeGrafter"/>
</dbReference>
<evidence type="ECO:0000259" key="6">
    <source>
        <dbReference type="PROSITE" id="PS50103"/>
    </source>
</evidence>
<feature type="region of interest" description="Disordered" evidence="5">
    <location>
        <begin position="537"/>
        <end position="606"/>
    </location>
</feature>
<feature type="region of interest" description="Disordered" evidence="5">
    <location>
        <begin position="1"/>
        <end position="400"/>
    </location>
</feature>
<feature type="compositionally biased region" description="Polar residues" evidence="5">
    <location>
        <begin position="899"/>
        <end position="915"/>
    </location>
</feature>
<dbReference type="RefSeq" id="XP_016923194.2">
    <property type="nucleotide sequence ID" value="XM_017067705.4"/>
</dbReference>
<dbReference type="InterPro" id="IPR036855">
    <property type="entry name" value="Znf_CCCH_sf"/>
</dbReference>
<evidence type="ECO:0000256" key="1">
    <source>
        <dbReference type="ARBA" id="ARBA00022723"/>
    </source>
</evidence>
<dbReference type="GO" id="GO:0008270">
    <property type="term" value="F:zinc ion binding"/>
    <property type="evidence" value="ECO:0007669"/>
    <property type="project" value="UniProtKB-KW"/>
</dbReference>
<feature type="compositionally biased region" description="Acidic residues" evidence="5">
    <location>
        <begin position="326"/>
        <end position="342"/>
    </location>
</feature>
<keyword evidence="2 4" id="KW-0863">Zinc-finger</keyword>